<dbReference type="GO" id="GO:0005524">
    <property type="term" value="F:ATP binding"/>
    <property type="evidence" value="ECO:0007669"/>
    <property type="project" value="UniProtKB-KW"/>
</dbReference>
<name>A0A8S2SBV6_9BILA</name>
<dbReference type="InterPro" id="IPR011009">
    <property type="entry name" value="Kinase-like_dom_sf"/>
</dbReference>
<gene>
    <name evidence="4" type="ORF">OVA965_LOCUS33329</name>
    <name evidence="5" type="ORF">TMI583_LOCUS34216</name>
</gene>
<dbReference type="InterPro" id="IPR000719">
    <property type="entry name" value="Prot_kinase_dom"/>
</dbReference>
<dbReference type="AlphaFoldDB" id="A0A8S2SBV6"/>
<dbReference type="EMBL" id="CAJOBA010048599">
    <property type="protein sequence ID" value="CAF4214259.1"/>
    <property type="molecule type" value="Genomic_DNA"/>
</dbReference>
<keyword evidence="2" id="KW-0067">ATP-binding</keyword>
<protein>
    <recommendedName>
        <fullName evidence="3">Protein kinase domain-containing protein</fullName>
    </recommendedName>
</protein>
<accession>A0A8S2SBV6</accession>
<evidence type="ECO:0000256" key="1">
    <source>
        <dbReference type="ARBA" id="ARBA00022741"/>
    </source>
</evidence>
<dbReference type="PANTHER" id="PTHR24055">
    <property type="entry name" value="MITOGEN-ACTIVATED PROTEIN KINASE"/>
    <property type="match status" value="1"/>
</dbReference>
<evidence type="ECO:0000313" key="5">
    <source>
        <dbReference type="EMBL" id="CAF4214259.1"/>
    </source>
</evidence>
<reference evidence="5" key="1">
    <citation type="submission" date="2021-02" db="EMBL/GenBank/DDBJ databases">
        <authorList>
            <person name="Nowell W R."/>
        </authorList>
    </citation>
    <scope>NUCLEOTIDE SEQUENCE</scope>
</reference>
<comment type="caution">
    <text evidence="5">The sequence shown here is derived from an EMBL/GenBank/DDBJ whole genome shotgun (WGS) entry which is preliminary data.</text>
</comment>
<dbReference type="Proteomes" id="UP000677228">
    <property type="component" value="Unassembled WGS sequence"/>
</dbReference>
<dbReference type="Pfam" id="PF00069">
    <property type="entry name" value="Pkinase"/>
    <property type="match status" value="1"/>
</dbReference>
<dbReference type="GO" id="GO:0004672">
    <property type="term" value="F:protein kinase activity"/>
    <property type="evidence" value="ECO:0007669"/>
    <property type="project" value="InterPro"/>
</dbReference>
<organism evidence="5 6">
    <name type="scientific">Didymodactylos carnosus</name>
    <dbReference type="NCBI Taxonomy" id="1234261"/>
    <lineage>
        <taxon>Eukaryota</taxon>
        <taxon>Metazoa</taxon>
        <taxon>Spiralia</taxon>
        <taxon>Gnathifera</taxon>
        <taxon>Rotifera</taxon>
        <taxon>Eurotatoria</taxon>
        <taxon>Bdelloidea</taxon>
        <taxon>Philodinida</taxon>
        <taxon>Philodinidae</taxon>
        <taxon>Didymodactylos</taxon>
    </lineage>
</organism>
<dbReference type="InterPro" id="IPR050117">
    <property type="entry name" value="MAPK"/>
</dbReference>
<sequence>MSTSALFTSTEENLLLTDNSVTPYTNEPLFIETLDNSKRRSVFEVNLVCGDTDIFEQTLRLQNDTAVPCMEQYSIRGTTYTVGASYYDLDKIAENVVSASHRLSGEEVAIKKLELNVSNSELDELKFWKNSYKEMKILNTLNHDNIIKLRDIILPDNRNEIYLVQDLMADDLSKIKHKLTIDNIKHYMYKILKGIKYMHSKNVSKY</sequence>
<evidence type="ECO:0000313" key="6">
    <source>
        <dbReference type="Proteomes" id="UP000682733"/>
    </source>
</evidence>
<evidence type="ECO:0000259" key="3">
    <source>
        <dbReference type="PROSITE" id="PS50011"/>
    </source>
</evidence>
<evidence type="ECO:0000313" key="4">
    <source>
        <dbReference type="EMBL" id="CAF1409876.1"/>
    </source>
</evidence>
<dbReference type="Gene3D" id="1.10.510.10">
    <property type="entry name" value="Transferase(Phosphotransferase) domain 1"/>
    <property type="match status" value="1"/>
</dbReference>
<evidence type="ECO:0000256" key="2">
    <source>
        <dbReference type="ARBA" id="ARBA00022840"/>
    </source>
</evidence>
<dbReference type="Proteomes" id="UP000682733">
    <property type="component" value="Unassembled WGS sequence"/>
</dbReference>
<dbReference type="SUPFAM" id="SSF56112">
    <property type="entry name" value="Protein kinase-like (PK-like)"/>
    <property type="match status" value="1"/>
</dbReference>
<dbReference type="PROSITE" id="PS50011">
    <property type="entry name" value="PROTEIN_KINASE_DOM"/>
    <property type="match status" value="1"/>
</dbReference>
<dbReference type="Gene3D" id="3.30.200.20">
    <property type="entry name" value="Phosphorylase Kinase, domain 1"/>
    <property type="match status" value="1"/>
</dbReference>
<feature type="domain" description="Protein kinase" evidence="3">
    <location>
        <begin position="86"/>
        <end position="206"/>
    </location>
</feature>
<keyword evidence="1" id="KW-0547">Nucleotide-binding</keyword>
<proteinExistence type="predicted"/>
<dbReference type="EMBL" id="CAJNOK010026859">
    <property type="protein sequence ID" value="CAF1409876.1"/>
    <property type="molecule type" value="Genomic_DNA"/>
</dbReference>